<keyword evidence="4" id="KW-1185">Reference proteome</keyword>
<dbReference type="InterPro" id="IPR036514">
    <property type="entry name" value="SGNH_hydro_sf"/>
</dbReference>
<dbReference type="AlphaFoldDB" id="A0A370TX17"/>
<dbReference type="CDD" id="cd01830">
    <property type="entry name" value="XynE_like"/>
    <property type="match status" value="1"/>
</dbReference>
<dbReference type="Pfam" id="PF13472">
    <property type="entry name" value="Lipase_GDSL_2"/>
    <property type="match status" value="1"/>
</dbReference>
<feature type="signal peptide" evidence="1">
    <location>
        <begin position="1"/>
        <end position="23"/>
    </location>
</feature>
<reference evidence="3 4" key="1">
    <citation type="journal article" date="2018" name="IMA Fungus">
        <title>IMA Genome-F 9: Draft genome sequence of Annulohypoxylon stygium, Aspergillus mulundensis, Berkeleyomyces basicola (syn. Thielaviopsis basicola), Ceratocystis smalleyi, two Cercospora beticola strains, Coleophoma cylindrospora, Fusarium fracticaudum, Phialophora cf. hyalina, and Morchella septimelata.</title>
        <authorList>
            <person name="Wingfield B.D."/>
            <person name="Bills G.F."/>
            <person name="Dong Y."/>
            <person name="Huang W."/>
            <person name="Nel W.J."/>
            <person name="Swalarsk-Parry B.S."/>
            <person name="Vaghefi N."/>
            <person name="Wilken P.M."/>
            <person name="An Z."/>
            <person name="de Beer Z.W."/>
            <person name="De Vos L."/>
            <person name="Chen L."/>
            <person name="Duong T.A."/>
            <person name="Gao Y."/>
            <person name="Hammerbacher A."/>
            <person name="Kikkert J.R."/>
            <person name="Li Y."/>
            <person name="Li H."/>
            <person name="Li K."/>
            <person name="Li Q."/>
            <person name="Liu X."/>
            <person name="Ma X."/>
            <person name="Naidoo K."/>
            <person name="Pethybridge S.J."/>
            <person name="Sun J."/>
            <person name="Steenkamp E.T."/>
            <person name="van der Nest M.A."/>
            <person name="van Wyk S."/>
            <person name="Wingfield M.J."/>
            <person name="Xiong C."/>
            <person name="Yue Q."/>
            <person name="Zhang X."/>
        </authorList>
    </citation>
    <scope>NUCLEOTIDE SEQUENCE [LARGE SCALE GENOMIC DNA]</scope>
    <source>
        <strain evidence="3 4">BP 5553</strain>
    </source>
</reference>
<evidence type="ECO:0000313" key="4">
    <source>
        <dbReference type="Proteomes" id="UP000254866"/>
    </source>
</evidence>
<evidence type="ECO:0000256" key="1">
    <source>
        <dbReference type="SAM" id="SignalP"/>
    </source>
</evidence>
<dbReference type="SUPFAM" id="SSF52266">
    <property type="entry name" value="SGNH hydrolase"/>
    <property type="match status" value="1"/>
</dbReference>
<dbReference type="EMBL" id="NPIC01000001">
    <property type="protein sequence ID" value="RDL40069.1"/>
    <property type="molecule type" value="Genomic_DNA"/>
</dbReference>
<accession>A0A370TX17</accession>
<keyword evidence="3" id="KW-0378">Hydrolase</keyword>
<dbReference type="GeneID" id="43592897"/>
<feature type="chain" id="PRO_5016992893" evidence="1">
    <location>
        <begin position="24"/>
        <end position="435"/>
    </location>
</feature>
<sequence>MFHYKSVLSVVLGTLWLTSSTYGSALPSTKVLGGRQEDYHWVDTWTSMPQLVEPDNLPPAPYKGSNAVFAGATLRQTLHMSIGADHIRIQISNTFGGSDLTIDAVALALPNGGKAGVNDLQPMTIRGLTFNGGSQSVTIPKGKVAYTDSIDFAIKPQSMLTVTMYLAKGQSGTSITGHPGSRTTSWMQTGQRVNETNISGANTKHWYFVSGVEAWAPQNTSSLVILGDSITDGRGSTDDANNRWPDLLLARMQTAGITNVGVNNQAAGGNAVLTGGLGPTLLTRYTRDGITQAGVKYLCIFEGVNDIGGGGTDSGTQTRIGDSLIAAFKQIAADAKKAGIITIGATITPFGGNGQSYSNPTREATRQKVNKWILNSGGVFDATVDFDKAVRDPNQASQLASKYDGGDHLHPNGAGYQAMAEAFDLTILSKSAAKV</sequence>
<protein>
    <submittedName>
        <fullName evidence="3">SGNH hydrolase</fullName>
    </submittedName>
</protein>
<evidence type="ECO:0000313" key="3">
    <source>
        <dbReference type="EMBL" id="RDL40069.1"/>
    </source>
</evidence>
<organism evidence="3 4">
    <name type="scientific">Venustampulla echinocandica</name>
    <dbReference type="NCBI Taxonomy" id="2656787"/>
    <lineage>
        <taxon>Eukaryota</taxon>
        <taxon>Fungi</taxon>
        <taxon>Dikarya</taxon>
        <taxon>Ascomycota</taxon>
        <taxon>Pezizomycotina</taxon>
        <taxon>Leotiomycetes</taxon>
        <taxon>Helotiales</taxon>
        <taxon>Pleuroascaceae</taxon>
        <taxon>Venustampulla</taxon>
    </lineage>
</organism>
<dbReference type="Gene3D" id="3.40.50.1110">
    <property type="entry name" value="SGNH hydrolase"/>
    <property type="match status" value="1"/>
</dbReference>
<name>A0A370TX17_9HELO</name>
<dbReference type="InterPro" id="IPR013830">
    <property type="entry name" value="SGNH_hydro"/>
</dbReference>
<dbReference type="STRING" id="2656787.A0A370TX17"/>
<dbReference type="Proteomes" id="UP000254866">
    <property type="component" value="Unassembled WGS sequence"/>
</dbReference>
<feature type="domain" description="SGNH hydrolase-type esterase" evidence="2">
    <location>
        <begin position="225"/>
        <end position="418"/>
    </location>
</feature>
<dbReference type="PANTHER" id="PTHR43784">
    <property type="entry name" value="GDSL-LIKE LIPASE/ACYLHYDROLASE, PUTATIVE (AFU_ORTHOLOGUE AFUA_2G00820)-RELATED"/>
    <property type="match status" value="1"/>
</dbReference>
<dbReference type="GO" id="GO:0016787">
    <property type="term" value="F:hydrolase activity"/>
    <property type="evidence" value="ECO:0007669"/>
    <property type="project" value="UniProtKB-KW"/>
</dbReference>
<dbReference type="InterPro" id="IPR053140">
    <property type="entry name" value="GDSL_Rv0518-like"/>
</dbReference>
<comment type="caution">
    <text evidence="3">The sequence shown here is derived from an EMBL/GenBank/DDBJ whole genome shotgun (WGS) entry which is preliminary data.</text>
</comment>
<evidence type="ECO:0000259" key="2">
    <source>
        <dbReference type="Pfam" id="PF13472"/>
    </source>
</evidence>
<keyword evidence="1" id="KW-0732">Signal</keyword>
<dbReference type="OrthoDB" id="10071171at2759"/>
<gene>
    <name evidence="3" type="ORF">BP5553_00048</name>
</gene>
<dbReference type="PANTHER" id="PTHR43784:SF2">
    <property type="entry name" value="GDSL-LIKE LIPASE_ACYLHYDROLASE, PUTATIVE (AFU_ORTHOLOGUE AFUA_2G00820)-RELATED"/>
    <property type="match status" value="1"/>
</dbReference>
<proteinExistence type="predicted"/>
<dbReference type="RefSeq" id="XP_031872725.1">
    <property type="nucleotide sequence ID" value="XM_032008671.1"/>
</dbReference>